<evidence type="ECO:0000313" key="2">
    <source>
        <dbReference type="EMBL" id="ATM24741.1"/>
    </source>
</evidence>
<dbReference type="InterPro" id="IPR022025">
    <property type="entry name" value="Amidoligase_2"/>
</dbReference>
<dbReference type="Proteomes" id="UP000195880">
    <property type="component" value="Plasmid pMDJK44.1"/>
</dbReference>
<sequence length="489" mass="54006">MGSGSRIDHQHHLVATTAAGTTITAPDAVVSLSPDDEHQHLASQVLSLGTLVRDGEATPEQTEEFYRLRQRLQDEFGQTQQALDEQISESTGTAAGVSIPAQRGLPDFQAPEDRAVQRAAAQQVLDEVAAEHQAAVALQEQARQQQPAEEPVSYTENFDAFQRDFEAARERAERGEQVIPYMTENATGGLGAREGGRGFGVEIEFDIEPGVDRQQAIQSIARGLREAGLTRTARQYGYHSQQSAGYTDAPDGWRLESDCTVAGELVSPIMYDEPQTWQNLAAACEVIQRNGGRASVRTGGHVHVGMHDFDHDVANHNRLMHTFAQHEDVLYRLAQNPAAEGQRHRGTRWCTPNQVPSDGYQSVHSVRAWHGHAVNLEGAMRGGQSAHGEFRLWDGSLNPAVIQTQIKLSLGMAAAAVRQDTAPSGPRMSLGSHREQRSQAGLGQRRRLSGDDWRTNTADFRQMIDTLYQRPEDMAQATALYQQTRWQRR</sequence>
<organism evidence="2 3">
    <name type="scientific">Streptomyces alboflavus</name>
    <dbReference type="NCBI Taxonomy" id="67267"/>
    <lineage>
        <taxon>Bacteria</taxon>
        <taxon>Bacillati</taxon>
        <taxon>Actinomycetota</taxon>
        <taxon>Actinomycetes</taxon>
        <taxon>Kitasatosporales</taxon>
        <taxon>Streptomycetaceae</taxon>
        <taxon>Streptomyces</taxon>
    </lineage>
</organism>
<name>A0A291W532_9ACTN</name>
<dbReference type="OrthoDB" id="3489533at2"/>
<dbReference type="KEGG" id="salf:SMD44_p10242"/>
<evidence type="ECO:0000256" key="1">
    <source>
        <dbReference type="SAM" id="MobiDB-lite"/>
    </source>
</evidence>
<dbReference type="Pfam" id="PF12224">
    <property type="entry name" value="Amidoligase_2"/>
    <property type="match status" value="1"/>
</dbReference>
<reference evidence="2 3" key="1">
    <citation type="submission" date="2017-10" db="EMBL/GenBank/DDBJ databases">
        <title>Streptomyces alboflavus Genome sequencing and assembly.</title>
        <authorList>
            <person name="Wang Y."/>
            <person name="Du B."/>
            <person name="Ding Y."/>
            <person name="Liu H."/>
            <person name="Hou Q."/>
            <person name="Liu K."/>
            <person name="Wang C."/>
            <person name="Yao L."/>
        </authorList>
    </citation>
    <scope>NUCLEOTIDE SEQUENCE [LARGE SCALE GENOMIC DNA]</scope>
    <source>
        <strain evidence="2 3">MDJK44</strain>
        <plasmid evidence="3">Plasmid pmdjk44.1</plasmid>
    </source>
</reference>
<evidence type="ECO:0008006" key="4">
    <source>
        <dbReference type="Google" id="ProtNLM"/>
    </source>
</evidence>
<dbReference type="RefSeq" id="WP_100112549.1">
    <property type="nucleotide sequence ID" value="NZ_CP023976.1"/>
</dbReference>
<protein>
    <recommendedName>
        <fullName evidence="4">Amidoligase enzyme</fullName>
    </recommendedName>
</protein>
<accession>A0A291W532</accession>
<evidence type="ECO:0000313" key="3">
    <source>
        <dbReference type="Proteomes" id="UP000195880"/>
    </source>
</evidence>
<feature type="region of interest" description="Disordered" evidence="1">
    <location>
        <begin position="418"/>
        <end position="454"/>
    </location>
</feature>
<geneLocation type="plasmid" evidence="3">
    <name>pmdjk44.1</name>
</geneLocation>
<dbReference type="EMBL" id="CP023976">
    <property type="protein sequence ID" value="ATM24741.1"/>
    <property type="molecule type" value="Genomic_DNA"/>
</dbReference>
<dbReference type="AlphaFoldDB" id="A0A291W532"/>
<keyword evidence="3" id="KW-1185">Reference proteome</keyword>
<gene>
    <name evidence="2" type="ORF">SMD44_p10242</name>
</gene>
<proteinExistence type="predicted"/>
<keyword evidence="2" id="KW-0614">Plasmid</keyword>